<evidence type="ECO:0000256" key="7">
    <source>
        <dbReference type="ARBA" id="ARBA00022833"/>
    </source>
</evidence>
<dbReference type="PROSITE" id="PS50271">
    <property type="entry name" value="ZF_UBP"/>
    <property type="match status" value="1"/>
</dbReference>
<keyword evidence="5" id="KW-0747">Spliceosome</keyword>
<dbReference type="RefSeq" id="XP_025361619.1">
    <property type="nucleotide sequence ID" value="XM_025509228.1"/>
</dbReference>
<evidence type="ECO:0000256" key="11">
    <source>
        <dbReference type="SAM" id="MobiDB-lite"/>
    </source>
</evidence>
<keyword evidence="7" id="KW-0862">Zinc</keyword>
<dbReference type="SUPFAM" id="SSF57850">
    <property type="entry name" value="RING/U-box"/>
    <property type="match status" value="1"/>
</dbReference>
<evidence type="ECO:0000313" key="15">
    <source>
        <dbReference type="Proteomes" id="UP000245884"/>
    </source>
</evidence>
<dbReference type="Gene3D" id="3.30.40.10">
    <property type="entry name" value="Zinc/RING finger domain, C3HC4 (zinc finger)"/>
    <property type="match status" value="1"/>
</dbReference>
<evidence type="ECO:0000256" key="1">
    <source>
        <dbReference type="ARBA" id="ARBA00004123"/>
    </source>
</evidence>
<evidence type="ECO:0000259" key="12">
    <source>
        <dbReference type="PROSITE" id="PS50235"/>
    </source>
</evidence>
<dbReference type="GeneID" id="37031051"/>
<dbReference type="Gene3D" id="3.90.70.10">
    <property type="entry name" value="Cysteine proteinases"/>
    <property type="match status" value="1"/>
</dbReference>
<dbReference type="OrthoDB" id="10263353at2759"/>
<feature type="compositionally biased region" description="Basic and acidic residues" evidence="11">
    <location>
        <begin position="437"/>
        <end position="456"/>
    </location>
</feature>
<dbReference type="GO" id="GO:0008270">
    <property type="term" value="F:zinc ion binding"/>
    <property type="evidence" value="ECO:0007669"/>
    <property type="project" value="UniProtKB-KW"/>
</dbReference>
<accession>A0A316UNZ0</accession>
<evidence type="ECO:0000313" key="14">
    <source>
        <dbReference type="EMBL" id="PWN27007.1"/>
    </source>
</evidence>
<evidence type="ECO:0000256" key="3">
    <source>
        <dbReference type="ARBA" id="ARBA00022664"/>
    </source>
</evidence>
<dbReference type="GO" id="GO:0005681">
    <property type="term" value="C:spliceosomal complex"/>
    <property type="evidence" value="ECO:0007669"/>
    <property type="project" value="UniProtKB-KW"/>
</dbReference>
<sequence>MPPRRTRAAQKAEEEDAAQPEAEVEAVPDEAGPSTRAKAQQASPPRKRSRRSDQAQTEQPDDGAAKPSAIADEPPPPPAPIDEPPPPPAPVDEPPPPPPEEVAPPPPPPADFAPPPPPPIDPAADSDGGEEEEIQDAEYWERIAREQKQKDEERVKDLYLETINRNLLDFDFEKLCSVSLSNINIYACLVCGKYFQGRGKSSYAYFHSIDEGHRVYMNLETSKFYILPDNYEVDSPALSDIRYLLHPTYSTQQIKRLDAPDSRPSLDLQGKTYRPGFVGLNNVGGNDYINVVLQALAHVTPIRNYFLAGKLRADEQHEQGTAGVNLALTNSSELVRRFAALVRKLWNPRAFKAQVSPHEFLQEVNSVSKGRFRLMEQGDPVDFLGWLLNQLHMDLTHQHRKRPSVVSTCFQGEVRIESQKVYVRTGLEADDDLPQEAVDKLDSDGRKEGGQEDEHGNAKFNLTRDVQVARSPFFLLALDLPPPPVFQDAQEKNIIPQVSIASLLAKYDGVSFQEARGMIRRYKIARLPPYVVLHFRRFTRNNFVEERNPTIVHFPSKGLDLADYADDAGAGEASLATLYDLVANVTHEAAPGTVREQSVWRAQVHTAAGTSDAQASNGNDAVQEQGVEGGERWFQMQDLFVEEVNRQMLFLQETYLQIWRRRGAKTDDRVEEVVRRHNAAVAEKEREKAKQKAIVK</sequence>
<reference evidence="14 15" key="1">
    <citation type="journal article" date="2018" name="Mol. Biol. Evol.">
        <title>Broad Genomic Sampling Reveals a Smut Pathogenic Ancestry of the Fungal Clade Ustilaginomycotina.</title>
        <authorList>
            <person name="Kijpornyongpan T."/>
            <person name="Mondo S.J."/>
            <person name="Barry K."/>
            <person name="Sandor L."/>
            <person name="Lee J."/>
            <person name="Lipzen A."/>
            <person name="Pangilinan J."/>
            <person name="LaButti K."/>
            <person name="Hainaut M."/>
            <person name="Henrissat B."/>
            <person name="Grigoriev I.V."/>
            <person name="Spatafora J.W."/>
            <person name="Aime M.C."/>
        </authorList>
    </citation>
    <scope>NUCLEOTIDE SEQUENCE [LARGE SCALE GENOMIC DNA]</scope>
    <source>
        <strain evidence="14 15">MCA 5214</strain>
    </source>
</reference>
<keyword evidence="6 10" id="KW-0863">Zinc-finger</keyword>
<dbReference type="GO" id="GO:0004843">
    <property type="term" value="F:cysteine-type deubiquitinase activity"/>
    <property type="evidence" value="ECO:0007669"/>
    <property type="project" value="InterPro"/>
</dbReference>
<evidence type="ECO:0000256" key="10">
    <source>
        <dbReference type="PROSITE-ProRule" id="PRU00502"/>
    </source>
</evidence>
<dbReference type="Pfam" id="PF02148">
    <property type="entry name" value="zf-UBP"/>
    <property type="match status" value="1"/>
</dbReference>
<name>A0A316UNZ0_9BASI</name>
<dbReference type="InterPro" id="IPR013083">
    <property type="entry name" value="Znf_RING/FYVE/PHD"/>
</dbReference>
<dbReference type="PANTHER" id="PTHR21646:SF16">
    <property type="entry name" value="U4_U6.U5 TRI-SNRNP-ASSOCIATED PROTEIN 2"/>
    <property type="match status" value="1"/>
</dbReference>
<dbReference type="InterPro" id="IPR050185">
    <property type="entry name" value="Ub_carboxyl-term_hydrolase"/>
</dbReference>
<keyword evidence="15" id="KW-1185">Reference proteome</keyword>
<keyword evidence="3" id="KW-0507">mRNA processing</keyword>
<dbReference type="PROSITE" id="PS50235">
    <property type="entry name" value="USP_3"/>
    <property type="match status" value="1"/>
</dbReference>
<evidence type="ECO:0000256" key="8">
    <source>
        <dbReference type="ARBA" id="ARBA00023187"/>
    </source>
</evidence>
<dbReference type="SMART" id="SM00290">
    <property type="entry name" value="ZnF_UBP"/>
    <property type="match status" value="1"/>
</dbReference>
<dbReference type="InterPro" id="IPR028889">
    <property type="entry name" value="USP"/>
</dbReference>
<dbReference type="AlphaFoldDB" id="A0A316UNZ0"/>
<dbReference type="Pfam" id="PF00443">
    <property type="entry name" value="UCH"/>
    <property type="match status" value="1"/>
</dbReference>
<dbReference type="CDD" id="cd02669">
    <property type="entry name" value="Peptidase_C19M"/>
    <property type="match status" value="1"/>
</dbReference>
<comment type="subcellular location">
    <subcellularLocation>
        <location evidence="1">Nucleus</location>
    </subcellularLocation>
</comment>
<dbReference type="FunFam" id="3.30.40.10:FF:000068">
    <property type="entry name" value="U4/U6.U5 tri-snRNP-associated protein 2"/>
    <property type="match status" value="1"/>
</dbReference>
<gene>
    <name evidence="14" type="ORF">BDZ90DRAFT_279943</name>
</gene>
<proteinExistence type="inferred from homology"/>
<feature type="region of interest" description="Disordered" evidence="11">
    <location>
        <begin position="433"/>
        <end position="456"/>
    </location>
</feature>
<feature type="domain" description="UBP-type" evidence="13">
    <location>
        <begin position="155"/>
        <end position="252"/>
    </location>
</feature>
<evidence type="ECO:0000256" key="6">
    <source>
        <dbReference type="ARBA" id="ARBA00022771"/>
    </source>
</evidence>
<dbReference type="GO" id="GO:0016579">
    <property type="term" value="P:protein deubiquitination"/>
    <property type="evidence" value="ECO:0007669"/>
    <property type="project" value="InterPro"/>
</dbReference>
<dbReference type="STRING" id="1569628.A0A316UNZ0"/>
<feature type="region of interest" description="Disordered" evidence="11">
    <location>
        <begin position="1"/>
        <end position="134"/>
    </location>
</feature>
<keyword evidence="8" id="KW-0508">mRNA splicing</keyword>
<feature type="compositionally biased region" description="Pro residues" evidence="11">
    <location>
        <begin position="73"/>
        <end position="121"/>
    </location>
</feature>
<keyword evidence="4" id="KW-0479">Metal-binding</keyword>
<dbReference type="SUPFAM" id="SSF54001">
    <property type="entry name" value="Cysteine proteinases"/>
    <property type="match status" value="1"/>
</dbReference>
<organism evidence="14 15">
    <name type="scientific">Jaminaea rosea</name>
    <dbReference type="NCBI Taxonomy" id="1569628"/>
    <lineage>
        <taxon>Eukaryota</taxon>
        <taxon>Fungi</taxon>
        <taxon>Dikarya</taxon>
        <taxon>Basidiomycota</taxon>
        <taxon>Ustilaginomycotina</taxon>
        <taxon>Exobasidiomycetes</taxon>
        <taxon>Microstromatales</taxon>
        <taxon>Microstromatales incertae sedis</taxon>
        <taxon>Jaminaea</taxon>
    </lineage>
</organism>
<dbReference type="Proteomes" id="UP000245884">
    <property type="component" value="Unassembled WGS sequence"/>
</dbReference>
<dbReference type="InterPro" id="IPR001607">
    <property type="entry name" value="Znf_UBP"/>
</dbReference>
<evidence type="ECO:0000256" key="5">
    <source>
        <dbReference type="ARBA" id="ARBA00022728"/>
    </source>
</evidence>
<evidence type="ECO:0000256" key="4">
    <source>
        <dbReference type="ARBA" id="ARBA00022723"/>
    </source>
</evidence>
<evidence type="ECO:0000256" key="2">
    <source>
        <dbReference type="ARBA" id="ARBA00009085"/>
    </source>
</evidence>
<evidence type="ECO:0000259" key="13">
    <source>
        <dbReference type="PROSITE" id="PS50271"/>
    </source>
</evidence>
<feature type="compositionally biased region" description="Acidic residues" evidence="11">
    <location>
        <begin position="13"/>
        <end position="28"/>
    </location>
</feature>
<dbReference type="InterPro" id="IPR001394">
    <property type="entry name" value="Peptidase_C19_UCH"/>
</dbReference>
<protein>
    <submittedName>
        <fullName evidence="14">Cysteine proteinase</fullName>
    </submittedName>
</protein>
<dbReference type="GO" id="GO:0000245">
    <property type="term" value="P:spliceosomal complex assembly"/>
    <property type="evidence" value="ECO:0007669"/>
    <property type="project" value="InterPro"/>
</dbReference>
<dbReference type="PANTHER" id="PTHR21646">
    <property type="entry name" value="UBIQUITIN CARBOXYL-TERMINAL HYDROLASE"/>
    <property type="match status" value="1"/>
</dbReference>
<dbReference type="EMBL" id="KZ819669">
    <property type="protein sequence ID" value="PWN27007.1"/>
    <property type="molecule type" value="Genomic_DNA"/>
</dbReference>
<feature type="domain" description="USP" evidence="12">
    <location>
        <begin position="278"/>
        <end position="662"/>
    </location>
</feature>
<evidence type="ECO:0000256" key="9">
    <source>
        <dbReference type="ARBA" id="ARBA00023242"/>
    </source>
</evidence>
<comment type="similarity">
    <text evidence="2">Belongs to the peptidase C19 family.</text>
</comment>
<keyword evidence="9" id="KW-0539">Nucleus</keyword>
<dbReference type="InterPro" id="IPR033809">
    <property type="entry name" value="USP39"/>
</dbReference>
<dbReference type="InterPro" id="IPR038765">
    <property type="entry name" value="Papain-like_cys_pep_sf"/>
</dbReference>